<keyword evidence="5" id="KW-0119">Carbohydrate metabolism</keyword>
<dbReference type="EMBL" id="JAQLXO010000001">
    <property type="protein sequence ID" value="MDB7981535.1"/>
    <property type="molecule type" value="Genomic_DNA"/>
</dbReference>
<sequence>MKLIVNADDFGKTHESNLGVLKAFQKGYCSQTSIIVNTNYFDEAVQFAKENNLLDKVGLHINLFEGTPLSGKIKKLKHYSRYDMFDYRPNFFRKYFAKDILAIREELEAQIQKYMSAGFTLMNIDSHHCAFYDMSVLQALIPLLKKYEFQSMRFIGNSYFNGSFFRDVYGKRWMKKIDTLHLKHPDYSSSVATFQKNMKIKNKDLLNADIAEIYIHPVLIGDYLIDDYTGGNHIVETFKEAGLDTKKILKINDID</sequence>
<dbReference type="Proteomes" id="UP001212981">
    <property type="component" value="Unassembled WGS sequence"/>
</dbReference>
<dbReference type="EMBL" id="QUSK01000003">
    <property type="protein sequence ID" value="RGD77920.1"/>
    <property type="molecule type" value="Genomic_DNA"/>
</dbReference>
<reference evidence="7 8" key="1">
    <citation type="submission" date="2018-08" db="EMBL/GenBank/DDBJ databases">
        <title>A genome reference for cultivated species of the human gut microbiota.</title>
        <authorList>
            <person name="Zou Y."/>
            <person name="Xue W."/>
            <person name="Luo G."/>
        </authorList>
    </citation>
    <scope>NUCLEOTIDE SEQUENCE [LARGE SCALE GENOMIC DNA]</scope>
    <source>
        <strain evidence="7 8">TF08-11</strain>
    </source>
</reference>
<dbReference type="Gene3D" id="3.20.20.370">
    <property type="entry name" value="Glycoside hydrolase/deacetylase"/>
    <property type="match status" value="1"/>
</dbReference>
<gene>
    <name evidence="7" type="ORF">DXC78_02270</name>
    <name evidence="6" type="ORF">PND82_01725</name>
</gene>
<dbReference type="InterPro" id="IPR011330">
    <property type="entry name" value="Glyco_hydro/deAcase_b/a-brl"/>
</dbReference>
<proteinExistence type="predicted"/>
<protein>
    <submittedName>
        <fullName evidence="7">ChbG/HpnK family deacetylase</fullName>
    </submittedName>
</protein>
<name>A0A3E3E9H0_9FIRM</name>
<evidence type="ECO:0000256" key="5">
    <source>
        <dbReference type="ARBA" id="ARBA00023277"/>
    </source>
</evidence>
<dbReference type="GO" id="GO:0005975">
    <property type="term" value="P:carbohydrate metabolic process"/>
    <property type="evidence" value="ECO:0007669"/>
    <property type="project" value="InterPro"/>
</dbReference>
<dbReference type="GO" id="GO:0016787">
    <property type="term" value="F:hydrolase activity"/>
    <property type="evidence" value="ECO:0007669"/>
    <property type="project" value="UniProtKB-KW"/>
</dbReference>
<evidence type="ECO:0000256" key="4">
    <source>
        <dbReference type="ARBA" id="ARBA00022842"/>
    </source>
</evidence>
<comment type="caution">
    <text evidence="7">The sequence shown here is derived from an EMBL/GenBank/DDBJ whole genome shotgun (WGS) entry which is preliminary data.</text>
</comment>
<dbReference type="SUPFAM" id="SSF88713">
    <property type="entry name" value="Glycoside hydrolase/deacetylase"/>
    <property type="match status" value="1"/>
</dbReference>
<evidence type="ECO:0000313" key="6">
    <source>
        <dbReference type="EMBL" id="MDB7981535.1"/>
    </source>
</evidence>
<dbReference type="PANTHER" id="PTHR31609">
    <property type="entry name" value="YDJC DEACETYLASE FAMILY MEMBER"/>
    <property type="match status" value="1"/>
</dbReference>
<keyword evidence="3" id="KW-0378">Hydrolase</keyword>
<dbReference type="InterPro" id="IPR006879">
    <property type="entry name" value="YdjC-like"/>
</dbReference>
<dbReference type="GO" id="GO:0046872">
    <property type="term" value="F:metal ion binding"/>
    <property type="evidence" value="ECO:0007669"/>
    <property type="project" value="UniProtKB-KW"/>
</dbReference>
<keyword evidence="4" id="KW-0460">Magnesium</keyword>
<evidence type="ECO:0000256" key="1">
    <source>
        <dbReference type="ARBA" id="ARBA00001946"/>
    </source>
</evidence>
<evidence type="ECO:0000256" key="2">
    <source>
        <dbReference type="ARBA" id="ARBA00022723"/>
    </source>
</evidence>
<dbReference type="RefSeq" id="WP_117445521.1">
    <property type="nucleotide sequence ID" value="NZ_CALCIP010000026.1"/>
</dbReference>
<evidence type="ECO:0000313" key="7">
    <source>
        <dbReference type="EMBL" id="RGD77920.1"/>
    </source>
</evidence>
<dbReference type="PANTHER" id="PTHR31609:SF1">
    <property type="entry name" value="CARBOHYDRATE DEACETYLASE"/>
    <property type="match status" value="1"/>
</dbReference>
<dbReference type="Proteomes" id="UP000260721">
    <property type="component" value="Unassembled WGS sequence"/>
</dbReference>
<reference evidence="6" key="2">
    <citation type="submission" date="2023-01" db="EMBL/GenBank/DDBJ databases">
        <title>Human gut microbiome strain richness.</title>
        <authorList>
            <person name="Chen-Liaw A."/>
        </authorList>
    </citation>
    <scope>NUCLEOTIDE SEQUENCE</scope>
    <source>
        <strain evidence="6">D8_m1001271B151109d0_201107</strain>
    </source>
</reference>
<evidence type="ECO:0000313" key="8">
    <source>
        <dbReference type="Proteomes" id="UP000260721"/>
    </source>
</evidence>
<dbReference type="CDD" id="cd10788">
    <property type="entry name" value="YdjC_like"/>
    <property type="match status" value="1"/>
</dbReference>
<keyword evidence="2" id="KW-0479">Metal-binding</keyword>
<evidence type="ECO:0000256" key="3">
    <source>
        <dbReference type="ARBA" id="ARBA00022801"/>
    </source>
</evidence>
<dbReference type="GO" id="GO:0019213">
    <property type="term" value="F:deacetylase activity"/>
    <property type="evidence" value="ECO:0007669"/>
    <property type="project" value="TreeGrafter"/>
</dbReference>
<dbReference type="Pfam" id="PF04794">
    <property type="entry name" value="YdjC"/>
    <property type="match status" value="1"/>
</dbReference>
<accession>A0A3E3E9H0</accession>
<comment type="cofactor">
    <cofactor evidence="1">
        <name>Mg(2+)</name>
        <dbReference type="ChEBI" id="CHEBI:18420"/>
    </cofactor>
</comment>
<organism evidence="7 8">
    <name type="scientific">Faecalicoccus pleomorphus</name>
    <dbReference type="NCBI Taxonomy" id="1323"/>
    <lineage>
        <taxon>Bacteria</taxon>
        <taxon>Bacillati</taxon>
        <taxon>Bacillota</taxon>
        <taxon>Erysipelotrichia</taxon>
        <taxon>Erysipelotrichales</taxon>
        <taxon>Erysipelotrichaceae</taxon>
        <taxon>Faecalicoccus</taxon>
    </lineage>
</organism>
<dbReference type="AlphaFoldDB" id="A0A3E3E9H0"/>